<keyword evidence="9" id="KW-0472">Membrane</keyword>
<evidence type="ECO:0000256" key="3">
    <source>
        <dbReference type="ARBA" id="ARBA00022553"/>
    </source>
</evidence>
<dbReference type="InterPro" id="IPR036890">
    <property type="entry name" value="HATPase_C_sf"/>
</dbReference>
<accession>A0ABU0QAW7</accession>
<keyword evidence="13" id="KW-1185">Reference proteome</keyword>
<keyword evidence="8" id="KW-0902">Two-component regulatory system</keyword>
<keyword evidence="6 12" id="KW-0418">Kinase</keyword>
<organism evidence="12 13">
    <name type="scientific">Streptomyces achromogenes</name>
    <dbReference type="NCBI Taxonomy" id="67255"/>
    <lineage>
        <taxon>Bacteria</taxon>
        <taxon>Bacillati</taxon>
        <taxon>Actinomycetota</taxon>
        <taxon>Actinomycetes</taxon>
        <taxon>Kitasatosporales</taxon>
        <taxon>Streptomycetaceae</taxon>
        <taxon>Streptomyces</taxon>
    </lineage>
</organism>
<reference evidence="12 13" key="1">
    <citation type="submission" date="2023-07" db="EMBL/GenBank/DDBJ databases">
        <title>Comparative genomics of wheat-associated soil bacteria to identify genetic determinants of phenazine resistance.</title>
        <authorList>
            <person name="Mouncey N."/>
        </authorList>
    </citation>
    <scope>NUCLEOTIDE SEQUENCE [LARGE SCALE GENOMIC DNA]</scope>
    <source>
        <strain evidence="12 13">W4I19-2</strain>
    </source>
</reference>
<comment type="caution">
    <text evidence="12">The sequence shown here is derived from an EMBL/GenBank/DDBJ whole genome shotgun (WGS) entry which is preliminary data.</text>
</comment>
<evidence type="ECO:0000256" key="6">
    <source>
        <dbReference type="ARBA" id="ARBA00022777"/>
    </source>
</evidence>
<dbReference type="SUPFAM" id="SSF55874">
    <property type="entry name" value="ATPase domain of HSP90 chaperone/DNA topoisomerase II/histidine kinase"/>
    <property type="match status" value="1"/>
</dbReference>
<evidence type="ECO:0000259" key="10">
    <source>
        <dbReference type="Pfam" id="PF02518"/>
    </source>
</evidence>
<keyword evidence="3" id="KW-0597">Phosphoprotein</keyword>
<dbReference type="RefSeq" id="WP_307047957.1">
    <property type="nucleotide sequence ID" value="NZ_JAUSYA010000001.1"/>
</dbReference>
<evidence type="ECO:0000256" key="8">
    <source>
        <dbReference type="ARBA" id="ARBA00023012"/>
    </source>
</evidence>
<dbReference type="Pfam" id="PF07730">
    <property type="entry name" value="HisKA_3"/>
    <property type="match status" value="1"/>
</dbReference>
<sequence>MTNETTVVDRVREAARRALRPTGPAPRLTRRGRRFDLALAAAFAVTTVYYAVDVADNQVREILPGVGKAIHPAGTPAAIALSALALVTSGALVMRRRFPLAVLCAVTCLALLTPQDVARLTFYPLVVAVYSAAAYSPYRTPTLVALPTAVLLVYTSGSSTTHVYPYQPGIVPNEYVVLWILGPLAMAANGLRTWRVRTDEGRARLTAVEHEQADALRRAVAEERARIARELHDVVTHNVSVMVIQAGAARRVMRAVPDEADEALLAVEASGRAAMTDLRHVMGLLTMDGDGHAADRAGELAPQPGLKQLETLVGRVRDTGLPVDLEVTGVARPVPPGIGLTAYRVVQEALTNTVKHAAGARAAVRVEYSPGLLRVEVSDTGGAPGPAAAAGNGRGLLGLRERLSVYDGTLDTGRRLTGGYRVEALIPLEAP</sequence>
<dbReference type="Gene3D" id="3.30.565.10">
    <property type="entry name" value="Histidine kinase-like ATPase, C-terminal domain"/>
    <property type="match status" value="1"/>
</dbReference>
<keyword evidence="9" id="KW-1133">Transmembrane helix</keyword>
<evidence type="ECO:0000256" key="4">
    <source>
        <dbReference type="ARBA" id="ARBA00022679"/>
    </source>
</evidence>
<gene>
    <name evidence="12" type="ORF">QFZ56_006783</name>
</gene>
<keyword evidence="5" id="KW-0547">Nucleotide-binding</keyword>
<feature type="transmembrane region" description="Helical" evidence="9">
    <location>
        <begin position="72"/>
        <end position="93"/>
    </location>
</feature>
<protein>
    <recommendedName>
        <fullName evidence="2">histidine kinase</fullName>
        <ecNumber evidence="2">2.7.13.3</ecNumber>
    </recommendedName>
</protein>
<dbReference type="Gene3D" id="1.20.5.1930">
    <property type="match status" value="1"/>
</dbReference>
<feature type="transmembrane region" description="Helical" evidence="9">
    <location>
        <begin position="35"/>
        <end position="52"/>
    </location>
</feature>
<proteinExistence type="predicted"/>
<keyword evidence="4" id="KW-0808">Transferase</keyword>
<evidence type="ECO:0000256" key="1">
    <source>
        <dbReference type="ARBA" id="ARBA00000085"/>
    </source>
</evidence>
<dbReference type="InterPro" id="IPR050482">
    <property type="entry name" value="Sensor_HK_TwoCompSys"/>
</dbReference>
<dbReference type="Pfam" id="PF02518">
    <property type="entry name" value="HATPase_c"/>
    <property type="match status" value="1"/>
</dbReference>
<dbReference type="InterPro" id="IPR011712">
    <property type="entry name" value="Sig_transdc_His_kin_sub3_dim/P"/>
</dbReference>
<evidence type="ECO:0000256" key="9">
    <source>
        <dbReference type="SAM" id="Phobius"/>
    </source>
</evidence>
<dbReference type="PANTHER" id="PTHR24421">
    <property type="entry name" value="NITRATE/NITRITE SENSOR PROTEIN NARX-RELATED"/>
    <property type="match status" value="1"/>
</dbReference>
<evidence type="ECO:0000313" key="13">
    <source>
        <dbReference type="Proteomes" id="UP001243364"/>
    </source>
</evidence>
<evidence type="ECO:0000313" key="12">
    <source>
        <dbReference type="EMBL" id="MDQ0687820.1"/>
    </source>
</evidence>
<feature type="domain" description="Signal transduction histidine kinase subgroup 3 dimerisation and phosphoacceptor" evidence="11">
    <location>
        <begin position="223"/>
        <end position="285"/>
    </location>
</feature>
<dbReference type="EC" id="2.7.13.3" evidence="2"/>
<keyword evidence="7" id="KW-0067">ATP-binding</keyword>
<dbReference type="InterPro" id="IPR003594">
    <property type="entry name" value="HATPase_dom"/>
</dbReference>
<comment type="catalytic activity">
    <reaction evidence="1">
        <text>ATP + protein L-histidine = ADP + protein N-phospho-L-histidine.</text>
        <dbReference type="EC" id="2.7.13.3"/>
    </reaction>
</comment>
<evidence type="ECO:0000256" key="7">
    <source>
        <dbReference type="ARBA" id="ARBA00022840"/>
    </source>
</evidence>
<keyword evidence="9" id="KW-0812">Transmembrane</keyword>
<evidence type="ECO:0000259" key="11">
    <source>
        <dbReference type="Pfam" id="PF07730"/>
    </source>
</evidence>
<dbReference type="PANTHER" id="PTHR24421:SF10">
    <property type="entry name" value="NITRATE_NITRITE SENSOR PROTEIN NARQ"/>
    <property type="match status" value="1"/>
</dbReference>
<evidence type="ECO:0000256" key="2">
    <source>
        <dbReference type="ARBA" id="ARBA00012438"/>
    </source>
</evidence>
<evidence type="ECO:0000256" key="5">
    <source>
        <dbReference type="ARBA" id="ARBA00022741"/>
    </source>
</evidence>
<dbReference type="CDD" id="cd16917">
    <property type="entry name" value="HATPase_UhpB-NarQ-NarX-like"/>
    <property type="match status" value="1"/>
</dbReference>
<dbReference type="EMBL" id="JAUSYA010000001">
    <property type="protein sequence ID" value="MDQ0687820.1"/>
    <property type="molecule type" value="Genomic_DNA"/>
</dbReference>
<feature type="transmembrane region" description="Helical" evidence="9">
    <location>
        <begin position="98"/>
        <end position="114"/>
    </location>
</feature>
<feature type="domain" description="Histidine kinase/HSP90-like ATPase" evidence="10">
    <location>
        <begin position="341"/>
        <end position="429"/>
    </location>
</feature>
<name>A0ABU0QAW7_STRAH</name>
<dbReference type="Proteomes" id="UP001243364">
    <property type="component" value="Unassembled WGS sequence"/>
</dbReference>
<dbReference type="GO" id="GO:0016301">
    <property type="term" value="F:kinase activity"/>
    <property type="evidence" value="ECO:0007669"/>
    <property type="project" value="UniProtKB-KW"/>
</dbReference>